<feature type="domain" description="ABC transporter" evidence="6">
    <location>
        <begin position="8"/>
        <end position="224"/>
    </location>
</feature>
<keyword evidence="4" id="KW-0067">ATP-binding</keyword>
<evidence type="ECO:0000313" key="8">
    <source>
        <dbReference type="Proteomes" id="UP000178820"/>
    </source>
</evidence>
<dbReference type="GO" id="GO:0055085">
    <property type="term" value="P:transmembrane transport"/>
    <property type="evidence" value="ECO:0007669"/>
    <property type="project" value="InterPro"/>
</dbReference>
<sequence>MSSNETIIKFNNVSFQWESGKPILDEANFAVRRGSKITLMGQNGAGKSTIFELIMSGAQPESGAINLSQNITIATARQVIPRPELELTVREFFEKCFAKKVYDIDVKIKETLEITNLSVPLDRIIKSLSGGQQARISLASALIQNPDVLLLDEPTNNLDKAGIAHLTQFIKDYQKTCIVISHDADFLNSFTEGVLYLDIFTKKVEQYTGDYFTVVKEIQNRLERERMKNARLEKDISHRKEQANFFAQKGGHLRDVSSKMRKQIAALEEDIVEVRREDKTIRNFQIICQENSGGDILVLDSVTIAKNHKFIDKKVNIRLTKKERLLLQGPNGIGKTTLLEKLASRQEARLAPKGAAGHAKGEHVKEDTHISYYRQDFSNLDFNATVYQVLQRAMENRGTEQNLRAHAAGFLIDAEILKATIGSLSEGQKGLVAFAAISLERPGLLILDEPTNHINFRHIPIIAKAINEFEGAIILVSHSQDFVEQIRIDQILDLGKFLEK</sequence>
<dbReference type="PROSITE" id="PS00211">
    <property type="entry name" value="ABC_TRANSPORTER_1"/>
    <property type="match status" value="1"/>
</dbReference>
<reference evidence="7 8" key="1">
    <citation type="journal article" date="2016" name="Nat. Commun.">
        <title>Thousands of microbial genomes shed light on interconnected biogeochemical processes in an aquifer system.</title>
        <authorList>
            <person name="Anantharaman K."/>
            <person name="Brown C.T."/>
            <person name="Hug L.A."/>
            <person name="Sharon I."/>
            <person name="Castelle C.J."/>
            <person name="Probst A.J."/>
            <person name="Thomas B.C."/>
            <person name="Singh A."/>
            <person name="Wilkins M.J."/>
            <person name="Karaoz U."/>
            <person name="Brodie E.L."/>
            <person name="Williams K.H."/>
            <person name="Hubbard S.S."/>
            <person name="Banfield J.F."/>
        </authorList>
    </citation>
    <scope>NUCLEOTIDE SEQUENCE [LARGE SCALE GENOMIC DNA]</scope>
</reference>
<keyword evidence="1" id="KW-0813">Transport</keyword>
<keyword evidence="3" id="KW-0547">Nucleotide-binding</keyword>
<proteinExistence type="predicted"/>
<dbReference type="InterPro" id="IPR017871">
    <property type="entry name" value="ABC_transporter-like_CS"/>
</dbReference>
<evidence type="ECO:0000313" key="7">
    <source>
        <dbReference type="EMBL" id="OGZ68778.1"/>
    </source>
</evidence>
<dbReference type="EMBL" id="MHOT01000018">
    <property type="protein sequence ID" value="OGZ68778.1"/>
    <property type="molecule type" value="Genomic_DNA"/>
</dbReference>
<dbReference type="Pfam" id="PF00005">
    <property type="entry name" value="ABC_tran"/>
    <property type="match status" value="2"/>
</dbReference>
<gene>
    <name evidence="7" type="ORF">A3D44_02165</name>
</gene>
<keyword evidence="2" id="KW-0677">Repeat</keyword>
<dbReference type="Gene3D" id="3.40.50.300">
    <property type="entry name" value="P-loop containing nucleotide triphosphate hydrolases"/>
    <property type="match status" value="2"/>
</dbReference>
<evidence type="ECO:0000259" key="6">
    <source>
        <dbReference type="PROSITE" id="PS50893"/>
    </source>
</evidence>
<dbReference type="PROSITE" id="PS50893">
    <property type="entry name" value="ABC_TRANSPORTER_2"/>
    <property type="match status" value="1"/>
</dbReference>
<dbReference type="InterPro" id="IPR003439">
    <property type="entry name" value="ABC_transporter-like_ATP-bd"/>
</dbReference>
<name>A0A1G2I3Z4_9BACT</name>
<organism evidence="7 8">
    <name type="scientific">Candidatus Staskawiczbacteria bacterium RIFCSPHIGHO2_02_FULL_42_22</name>
    <dbReference type="NCBI Taxonomy" id="1802207"/>
    <lineage>
        <taxon>Bacteria</taxon>
        <taxon>Candidatus Staskawicziibacteriota</taxon>
    </lineage>
</organism>
<dbReference type="InterPro" id="IPR027417">
    <property type="entry name" value="P-loop_NTPase"/>
</dbReference>
<dbReference type="SMART" id="SM00382">
    <property type="entry name" value="AAA"/>
    <property type="match status" value="2"/>
</dbReference>
<accession>A0A1G2I3Z4</accession>
<protein>
    <recommendedName>
        <fullName evidence="6">ABC transporter domain-containing protein</fullName>
    </recommendedName>
</protein>
<dbReference type="InterPro" id="IPR050611">
    <property type="entry name" value="ABCF"/>
</dbReference>
<evidence type="ECO:0000256" key="5">
    <source>
        <dbReference type="SAM" id="Coils"/>
    </source>
</evidence>
<dbReference type="GO" id="GO:0016020">
    <property type="term" value="C:membrane"/>
    <property type="evidence" value="ECO:0007669"/>
    <property type="project" value="InterPro"/>
</dbReference>
<evidence type="ECO:0000256" key="2">
    <source>
        <dbReference type="ARBA" id="ARBA00022737"/>
    </source>
</evidence>
<feature type="coiled-coil region" evidence="5">
    <location>
        <begin position="215"/>
        <end position="277"/>
    </location>
</feature>
<dbReference type="AlphaFoldDB" id="A0A1G2I3Z4"/>
<dbReference type="CDD" id="cd03225">
    <property type="entry name" value="ABC_cobalt_CbiO_domain1"/>
    <property type="match status" value="1"/>
</dbReference>
<comment type="caution">
    <text evidence="7">The sequence shown here is derived from an EMBL/GenBank/DDBJ whole genome shotgun (WGS) entry which is preliminary data.</text>
</comment>
<dbReference type="InterPro" id="IPR003593">
    <property type="entry name" value="AAA+_ATPase"/>
</dbReference>
<evidence type="ECO:0000256" key="1">
    <source>
        <dbReference type="ARBA" id="ARBA00022448"/>
    </source>
</evidence>
<dbReference type="GO" id="GO:0016887">
    <property type="term" value="F:ATP hydrolysis activity"/>
    <property type="evidence" value="ECO:0007669"/>
    <property type="project" value="InterPro"/>
</dbReference>
<dbReference type="SUPFAM" id="SSF52540">
    <property type="entry name" value="P-loop containing nucleoside triphosphate hydrolases"/>
    <property type="match status" value="2"/>
</dbReference>
<dbReference type="STRING" id="1802207.A3D44_02165"/>
<dbReference type="Proteomes" id="UP000178820">
    <property type="component" value="Unassembled WGS sequence"/>
</dbReference>
<dbReference type="PANTHER" id="PTHR19211:SF14">
    <property type="entry name" value="ATP-BINDING CASSETTE SUB-FAMILY F MEMBER 1"/>
    <property type="match status" value="1"/>
</dbReference>
<evidence type="ECO:0000256" key="3">
    <source>
        <dbReference type="ARBA" id="ARBA00022741"/>
    </source>
</evidence>
<evidence type="ECO:0000256" key="4">
    <source>
        <dbReference type="ARBA" id="ARBA00022840"/>
    </source>
</evidence>
<dbReference type="PANTHER" id="PTHR19211">
    <property type="entry name" value="ATP-BINDING TRANSPORT PROTEIN-RELATED"/>
    <property type="match status" value="1"/>
</dbReference>
<keyword evidence="5" id="KW-0175">Coiled coil</keyword>
<dbReference type="InterPro" id="IPR015856">
    <property type="entry name" value="ABC_transpr_CbiO/EcfA_su"/>
</dbReference>
<dbReference type="GO" id="GO:0005524">
    <property type="term" value="F:ATP binding"/>
    <property type="evidence" value="ECO:0007669"/>
    <property type="project" value="UniProtKB-KW"/>
</dbReference>